<dbReference type="EMBL" id="JAPQKR010000005">
    <property type="protein sequence ID" value="KAJ5216411.1"/>
    <property type="molecule type" value="Genomic_DNA"/>
</dbReference>
<evidence type="ECO:0000313" key="4">
    <source>
        <dbReference type="EMBL" id="KAJ5216411.1"/>
    </source>
</evidence>
<dbReference type="SUPFAM" id="SSF53448">
    <property type="entry name" value="Nucleotide-diphospho-sugar transferases"/>
    <property type="match status" value="1"/>
</dbReference>
<proteinExistence type="inferred from homology"/>
<evidence type="ECO:0000256" key="1">
    <source>
        <dbReference type="ARBA" id="ARBA00009003"/>
    </source>
</evidence>
<evidence type="ECO:0000256" key="3">
    <source>
        <dbReference type="SAM" id="Phobius"/>
    </source>
</evidence>
<evidence type="ECO:0000256" key="2">
    <source>
        <dbReference type="ARBA" id="ARBA00022679"/>
    </source>
</evidence>
<keyword evidence="3" id="KW-0472">Membrane</keyword>
<reference evidence="4" key="1">
    <citation type="submission" date="2022-12" db="EMBL/GenBank/DDBJ databases">
        <authorList>
            <person name="Petersen C."/>
        </authorList>
    </citation>
    <scope>NUCLEOTIDE SEQUENCE</scope>
    <source>
        <strain evidence="4">IBT 15544</strain>
    </source>
</reference>
<protein>
    <submittedName>
        <fullName evidence="4">Mannosyl phosphorylinositol ceramide synthase SUR1</fullName>
    </submittedName>
</protein>
<dbReference type="GO" id="GO:0000030">
    <property type="term" value="F:mannosyltransferase activity"/>
    <property type="evidence" value="ECO:0007669"/>
    <property type="project" value="TreeGrafter"/>
</dbReference>
<keyword evidence="3" id="KW-1133">Transmembrane helix</keyword>
<dbReference type="InterPro" id="IPR007577">
    <property type="entry name" value="GlycoTrfase_DXD_sugar-bd_CS"/>
</dbReference>
<comment type="caution">
    <text evidence="4">The sequence shown here is derived from an EMBL/GenBank/DDBJ whole genome shotgun (WGS) entry which is preliminary data.</text>
</comment>
<dbReference type="AlphaFoldDB" id="A0A9W9TBG2"/>
<dbReference type="PANTHER" id="PTHR32385">
    <property type="entry name" value="MANNOSYL PHOSPHORYLINOSITOL CERAMIDE SYNTHASE"/>
    <property type="match status" value="1"/>
</dbReference>
<dbReference type="Proteomes" id="UP001150904">
    <property type="component" value="Unassembled WGS sequence"/>
</dbReference>
<keyword evidence="3" id="KW-0812">Transmembrane</keyword>
<comment type="similarity">
    <text evidence="1">Belongs to the glycosyltransferase 32 family.</text>
</comment>
<dbReference type="InterPro" id="IPR051706">
    <property type="entry name" value="Glycosyltransferase_domain"/>
</dbReference>
<gene>
    <name evidence="4" type="ORF">N7498_002818</name>
</gene>
<dbReference type="GO" id="GO:0051999">
    <property type="term" value="P:mannosyl-inositol phosphorylceramide biosynthetic process"/>
    <property type="evidence" value="ECO:0007669"/>
    <property type="project" value="TreeGrafter"/>
</dbReference>
<dbReference type="InterPro" id="IPR029044">
    <property type="entry name" value="Nucleotide-diphossugar_trans"/>
</dbReference>
<sequence length="244" mass="27737">MWRDLATDIPEEWTNATHSCQEQNPSYEQYIWTDATAYQFMRTHFAWFLQTYTEHLLPVQRVDALRYFLLWHYGGIYLDPEIGCQRPLEPLWNETSALLPQAWPYGVSQKLVASKPNHPFVMKVVLVIHEYHRSVLPDIVLAMLNTGSIHVSRVLGTWFGSMRGSPGIAILPSDVFVGKEDAFFMLYGRSVPLGDQFTISEHVLENWIGWCGVIVSFSVMAFVILGVQTSPKGGGDQSRTVLTV</sequence>
<organism evidence="4 5">
    <name type="scientific">Penicillium cinerascens</name>
    <dbReference type="NCBI Taxonomy" id="70096"/>
    <lineage>
        <taxon>Eukaryota</taxon>
        <taxon>Fungi</taxon>
        <taxon>Dikarya</taxon>
        <taxon>Ascomycota</taxon>
        <taxon>Pezizomycotina</taxon>
        <taxon>Eurotiomycetes</taxon>
        <taxon>Eurotiomycetidae</taxon>
        <taxon>Eurotiales</taxon>
        <taxon>Aspergillaceae</taxon>
        <taxon>Penicillium</taxon>
    </lineage>
</organism>
<dbReference type="Gene3D" id="3.90.550.20">
    <property type="match status" value="1"/>
</dbReference>
<keyword evidence="2" id="KW-0808">Transferase</keyword>
<dbReference type="GeneID" id="83177181"/>
<reference evidence="4" key="2">
    <citation type="journal article" date="2023" name="IMA Fungus">
        <title>Comparative genomic study of the Penicillium genus elucidates a diverse pangenome and 15 lateral gene transfer events.</title>
        <authorList>
            <person name="Petersen C."/>
            <person name="Sorensen T."/>
            <person name="Nielsen M.R."/>
            <person name="Sondergaard T.E."/>
            <person name="Sorensen J.L."/>
            <person name="Fitzpatrick D.A."/>
            <person name="Frisvad J.C."/>
            <person name="Nielsen K.L."/>
        </authorList>
    </citation>
    <scope>NUCLEOTIDE SEQUENCE</scope>
    <source>
        <strain evidence="4">IBT 15544</strain>
    </source>
</reference>
<dbReference type="Pfam" id="PF04488">
    <property type="entry name" value="Gly_transf_sug"/>
    <property type="match status" value="1"/>
</dbReference>
<dbReference type="RefSeq" id="XP_058312224.1">
    <property type="nucleotide sequence ID" value="XM_058449880.1"/>
</dbReference>
<dbReference type="PANTHER" id="PTHR32385:SF15">
    <property type="entry name" value="INOSITOL PHOSPHOCERAMIDE MANNOSYLTRANSFERASE 1"/>
    <property type="match status" value="1"/>
</dbReference>
<accession>A0A9W9TBG2</accession>
<evidence type="ECO:0000313" key="5">
    <source>
        <dbReference type="Proteomes" id="UP001150904"/>
    </source>
</evidence>
<feature type="transmembrane region" description="Helical" evidence="3">
    <location>
        <begin position="207"/>
        <end position="227"/>
    </location>
</feature>
<dbReference type="GO" id="GO:0016020">
    <property type="term" value="C:membrane"/>
    <property type="evidence" value="ECO:0007669"/>
    <property type="project" value="GOC"/>
</dbReference>
<name>A0A9W9TBG2_9EURO</name>
<keyword evidence="5" id="KW-1185">Reference proteome</keyword>
<dbReference type="OrthoDB" id="3647at2759"/>